<keyword evidence="2" id="KW-0449">Lipoprotein</keyword>
<dbReference type="Pfam" id="PF02321">
    <property type="entry name" value="OEP"/>
    <property type="match status" value="2"/>
</dbReference>
<feature type="chain" id="PRO_5027138251" evidence="2">
    <location>
        <begin position="27"/>
        <end position="494"/>
    </location>
</feature>
<reference evidence="4 5" key="1">
    <citation type="submission" date="2019-08" db="EMBL/GenBank/DDBJ databases">
        <title>In-depth cultivation of the pig gut microbiome towards novel bacterial diversity and tailored functional studies.</title>
        <authorList>
            <person name="Wylensek D."/>
            <person name="Hitch T.C.A."/>
            <person name="Clavel T."/>
        </authorList>
    </citation>
    <scope>NUCLEOTIDE SEQUENCE [LARGE SCALE GENOMIC DNA]</scope>
    <source>
        <strain evidence="4 5">SM-530-WT-4B</strain>
    </source>
</reference>
<evidence type="ECO:0000256" key="2">
    <source>
        <dbReference type="RuleBase" id="RU362097"/>
    </source>
</evidence>
<dbReference type="PANTHER" id="PTHR30203">
    <property type="entry name" value="OUTER MEMBRANE CATION EFFLUX PROTEIN"/>
    <property type="match status" value="1"/>
</dbReference>
<dbReference type="Proteomes" id="UP000473699">
    <property type="component" value="Unassembled WGS sequence"/>
</dbReference>
<proteinExistence type="inferred from homology"/>
<sequence length="494" mass="52850">MNGKKFALAALAITALTALFCPQGRAARKTEKANEGGWLHLAERYPLTASSANGERLSASILARWWDALDDELLPELIVRALKHNKDMDAALARVYEARAALGIAEAGLSPAVSLGGKTHRSRISDNAGGTGERSGHRLGFDASWEIDLFGRLRRGASARRADLEAEVAGLQNVWVSVAAEVALNYADYRSLQARIDVMERNVLRQEDMLRLVASRRAAGLSDELAEQQARYGLESARAGIPPLRSALEAKSNALSILIGEIPGSLNDALASPAPVPRAKDVLVTGIPAETLRQRPDIRMAERRLAAQTARKKGAAAELAPQLRLSGSVGFESLNSGNLFSPRSQGFSIGPLILSWPLFNAGALRRNVRAQGAREKALLAAYEKTVLKAAAEVRDALAAYGQENLRRQSLEAGRSAARRTLELAEDRYRHGLSDFSDVLGAQGALLSLEDGLAANAGSMTGALIRLYKALGGGWAPLSPEGRLQPISGAVKRGR</sequence>
<evidence type="ECO:0000256" key="3">
    <source>
        <dbReference type="SAM" id="Coils"/>
    </source>
</evidence>
<feature type="signal peptide" evidence="2">
    <location>
        <begin position="1"/>
        <end position="26"/>
    </location>
</feature>
<dbReference type="Gene3D" id="1.20.1600.10">
    <property type="entry name" value="Outer membrane efflux proteins (OEP)"/>
    <property type="match status" value="1"/>
</dbReference>
<organism evidence="4 5">
    <name type="scientific">Pyramidobacter porci</name>
    <dbReference type="NCBI Taxonomy" id="2605789"/>
    <lineage>
        <taxon>Bacteria</taxon>
        <taxon>Thermotogati</taxon>
        <taxon>Synergistota</taxon>
        <taxon>Synergistia</taxon>
        <taxon>Synergistales</taxon>
        <taxon>Dethiosulfovibrionaceae</taxon>
        <taxon>Pyramidobacter</taxon>
    </lineage>
</organism>
<comment type="subcellular location">
    <subcellularLocation>
        <location evidence="2">Cell membrane</location>
        <topology evidence="2">Lipid-anchor</topology>
    </subcellularLocation>
</comment>
<evidence type="ECO:0000313" key="5">
    <source>
        <dbReference type="Proteomes" id="UP000473699"/>
    </source>
</evidence>
<evidence type="ECO:0000313" key="4">
    <source>
        <dbReference type="EMBL" id="MST55701.1"/>
    </source>
</evidence>
<keyword evidence="3" id="KW-0175">Coiled coil</keyword>
<dbReference type="SUPFAM" id="SSF56954">
    <property type="entry name" value="Outer membrane efflux proteins (OEP)"/>
    <property type="match status" value="1"/>
</dbReference>
<keyword evidence="2" id="KW-0812">Transmembrane</keyword>
<keyword evidence="2" id="KW-1134">Transmembrane beta strand</keyword>
<feature type="coiled-coil region" evidence="3">
    <location>
        <begin position="154"/>
        <end position="209"/>
    </location>
</feature>
<dbReference type="InterPro" id="IPR003423">
    <property type="entry name" value="OMP_efflux"/>
</dbReference>
<gene>
    <name evidence="4" type="ORF">FYJ74_06605</name>
</gene>
<dbReference type="PANTHER" id="PTHR30203:SF25">
    <property type="entry name" value="OUTER MEMBRANE PROTEIN-RELATED"/>
    <property type="match status" value="1"/>
</dbReference>
<comment type="caution">
    <text evidence="4">The sequence shown here is derived from an EMBL/GenBank/DDBJ whole genome shotgun (WGS) entry which is preliminary data.</text>
</comment>
<keyword evidence="5" id="KW-1185">Reference proteome</keyword>
<keyword evidence="2" id="KW-0732">Signal</keyword>
<dbReference type="RefSeq" id="WP_154528797.1">
    <property type="nucleotide sequence ID" value="NZ_VUNH01000006.1"/>
</dbReference>
<keyword evidence="2" id="KW-0564">Palmitate</keyword>
<dbReference type="Gene3D" id="2.20.200.10">
    <property type="entry name" value="Outer membrane efflux proteins (OEP)"/>
    <property type="match status" value="1"/>
</dbReference>
<protein>
    <submittedName>
        <fullName evidence="4">TolC family protein</fullName>
    </submittedName>
</protein>
<accession>A0A6L5YBV2</accession>
<comment type="similarity">
    <text evidence="1 2">Belongs to the outer membrane factor (OMF) (TC 1.B.17) family.</text>
</comment>
<dbReference type="GO" id="GO:0005886">
    <property type="term" value="C:plasma membrane"/>
    <property type="evidence" value="ECO:0007669"/>
    <property type="project" value="UniProtKB-SubCell"/>
</dbReference>
<dbReference type="NCBIfam" id="TIGR01845">
    <property type="entry name" value="outer_NodT"/>
    <property type="match status" value="1"/>
</dbReference>
<dbReference type="AlphaFoldDB" id="A0A6L5YBV2"/>
<dbReference type="GO" id="GO:0015562">
    <property type="term" value="F:efflux transmembrane transporter activity"/>
    <property type="evidence" value="ECO:0007669"/>
    <property type="project" value="InterPro"/>
</dbReference>
<evidence type="ECO:0000256" key="1">
    <source>
        <dbReference type="ARBA" id="ARBA00007613"/>
    </source>
</evidence>
<name>A0A6L5YBV2_9BACT</name>
<dbReference type="InterPro" id="IPR010131">
    <property type="entry name" value="MdtP/NodT-like"/>
</dbReference>
<keyword evidence="2" id="KW-0472">Membrane</keyword>
<dbReference type="EMBL" id="VUNH01000006">
    <property type="protein sequence ID" value="MST55701.1"/>
    <property type="molecule type" value="Genomic_DNA"/>
</dbReference>